<evidence type="ECO:0000259" key="4">
    <source>
        <dbReference type="Pfam" id="PF23654"/>
    </source>
</evidence>
<dbReference type="Pfam" id="PF23568">
    <property type="entry name" value="ARM_LIN"/>
    <property type="match status" value="1"/>
</dbReference>
<proteinExistence type="predicted"/>
<comment type="caution">
    <text evidence="5">The sequence shown here is derived from an EMBL/GenBank/DDBJ whole genome shotgun (WGS) entry which is preliminary data.</text>
</comment>
<evidence type="ECO:0000259" key="3">
    <source>
        <dbReference type="Pfam" id="PF23628"/>
    </source>
</evidence>
<sequence length="1325" mass="149266">MSHTSVASTSYSSSSSSFILPHNHQKLDLKTIQLLVSKINQYLDEFIVDDKARKNVKHKCSSRLKTGKQEFFEFSEQSIISNLYWGIESIEAAIQAKNNAEEKVARLQNAEKMLQVPALLSEHGVTAEIPNYYLVCSSYFYLSLVRKLQNDEWQVAIHFLQALMVSPVLVYKEFAPKLCTNIFESCIVSERQEVNTRRKSGAMNHFNSGQGEVGEGLRLIAKQYKGWLMYYQVMFYGDASRSRRVSAALPDDNKSENLLNMKSITESQHPPERECSQQAYSSFEKVHPLDPVENVSVASAAEESKVSTYLRNLLVDDRNRTSDIRCLRDILKESQSNTPLSSSSRRSDFIDEDDFKEYAEDSEASFGMERIVAVNPEEISNQKRQSPSSSMRRWDALIRKEDITIFGSRTFSSSLRDLNLSQLEAGLSESHTFLNCHMEEETSHRRIQLQEFAQSDSIGSATLQNYYRSEEYIPGSSARRKKRFSSENNIDEIFLHPEENSHIEQVGVLEKLISKLCFSEDLGEEDYTVEITTVYEILNKKAGAKYSMLKDIIIDQLLMAISTSKEEGVIRTSVSILSTIISVNKSVVEDIKKKGLRLSDLVTALKRNVYEAATLIYFVNPSPAEINNLELLPVLLEVICSSNSQKCSLSSPKVTPPAASLMIIEVLITACDYATNNMHLEAISSPRVLCGLLNAPKQENLQEFISLAAVLVRCMRFDGKCRKQISQFTPIAPVISLLLSKHKPAIYAGLEFLNEILRIPRTSAISLLQQVEKEGRTNDIRDSLLHAIQSQPEHKLLAANLLLHLEMLEDSSDTSIYCKEAMEIILEALVCDDNPATQNSAFILSNLGGTYAWTGEPYTVAWLVKKAGLVSLHHKNIIRNIDWSDQSIQDAGTDTWSNKIARHIIRFGKPVFHALEKGLQSKSKRIAQECLTTIAWLGCELVKTPNDLRYSASEILLGSIEQYVHPGLELEERLLACLCIYNYASGRAMQKLVHFSEGVRESLRRLSSITWMAEELLKVADYLQPDKWRISCVHTQVLEMGNNCSGAVTALIYFRGELYSGYADGSIKAWDVKGQSATLVRDIKVHKKAVTCFSLLEPHNCLLTGSADKTIRIWQMVEQKLECIQVIAAKSSVQSIDTSGNMIFIITQSNNMKVFDASKKDKDVYKKKNVKCVYAKEGKYYLGCLDSSIQEVTLINNRHQELKAPIWSWRIQRKSINSIAIYKDLLYSASSIVEGSSIKEWRRNSKPQMSIVPGKSTTITAMRVVEDFIYLQCSSSMNSLQIWLRGTQHKVGRLSAGSKITSLLTANDMVLCGTETGLIKGWIPL</sequence>
<dbReference type="EMBL" id="JAUIZM010000004">
    <property type="protein sequence ID" value="KAK1387571.1"/>
    <property type="molecule type" value="Genomic_DNA"/>
</dbReference>
<organism evidence="5 6">
    <name type="scientific">Heracleum sosnowskyi</name>
    <dbReference type="NCBI Taxonomy" id="360622"/>
    <lineage>
        <taxon>Eukaryota</taxon>
        <taxon>Viridiplantae</taxon>
        <taxon>Streptophyta</taxon>
        <taxon>Embryophyta</taxon>
        <taxon>Tracheophyta</taxon>
        <taxon>Spermatophyta</taxon>
        <taxon>Magnoliopsida</taxon>
        <taxon>eudicotyledons</taxon>
        <taxon>Gunneridae</taxon>
        <taxon>Pentapetalae</taxon>
        <taxon>asterids</taxon>
        <taxon>campanulids</taxon>
        <taxon>Apiales</taxon>
        <taxon>Apiaceae</taxon>
        <taxon>Apioideae</taxon>
        <taxon>apioid superclade</taxon>
        <taxon>Tordylieae</taxon>
        <taxon>Tordyliinae</taxon>
        <taxon>Heracleum</taxon>
    </lineage>
</organism>
<dbReference type="SUPFAM" id="SSF50978">
    <property type="entry name" value="WD40 repeat-like"/>
    <property type="match status" value="1"/>
</dbReference>
<protein>
    <submittedName>
        <fullName evidence="5">E3 ubiquitin-protein ligase LIN-1</fullName>
    </submittedName>
</protein>
<evidence type="ECO:0000259" key="2">
    <source>
        <dbReference type="Pfam" id="PF23568"/>
    </source>
</evidence>
<dbReference type="InterPro" id="IPR055566">
    <property type="entry name" value="ARM_LIN"/>
</dbReference>
<feature type="domain" description="Putative E3 ubiquitin-protein ligase LIN ARM repeats" evidence="4">
    <location>
        <begin position="504"/>
        <end position="665"/>
    </location>
</feature>
<dbReference type="Pfam" id="PF23628">
    <property type="entry name" value="ARM_LIN_C"/>
    <property type="match status" value="1"/>
</dbReference>
<dbReference type="SMART" id="SM00320">
    <property type="entry name" value="WD40"/>
    <property type="match status" value="3"/>
</dbReference>
<dbReference type="Pfam" id="PF00400">
    <property type="entry name" value="WD40"/>
    <property type="match status" value="1"/>
</dbReference>
<dbReference type="InterPro" id="IPR016024">
    <property type="entry name" value="ARM-type_fold"/>
</dbReference>
<feature type="domain" description="Putative E3 ubiquitin-protein ligase LIN ARM-like" evidence="3">
    <location>
        <begin position="667"/>
        <end position="1019"/>
    </location>
</feature>
<feature type="domain" description="Putative E3 ubiquitin-protein ligase LIN N-terminal" evidence="2">
    <location>
        <begin position="32"/>
        <end position="186"/>
    </location>
</feature>
<dbReference type="InterPro" id="IPR056514">
    <property type="entry name" value="ARM_LIN_2nd"/>
</dbReference>
<dbReference type="PROSITE" id="PS50294">
    <property type="entry name" value="WD_REPEATS_REGION"/>
    <property type="match status" value="1"/>
</dbReference>
<dbReference type="InterPro" id="IPR036322">
    <property type="entry name" value="WD40_repeat_dom_sf"/>
</dbReference>
<reference evidence="5" key="2">
    <citation type="submission" date="2023-05" db="EMBL/GenBank/DDBJ databases">
        <authorList>
            <person name="Schelkunov M.I."/>
        </authorList>
    </citation>
    <scope>NUCLEOTIDE SEQUENCE</scope>
    <source>
        <strain evidence="5">Hsosn_3</strain>
        <tissue evidence="5">Leaf</tissue>
    </source>
</reference>
<keyword evidence="1" id="KW-0853">WD repeat</keyword>
<evidence type="ECO:0000313" key="6">
    <source>
        <dbReference type="Proteomes" id="UP001237642"/>
    </source>
</evidence>
<accession>A0AAD8MW68</accession>
<evidence type="ECO:0000256" key="1">
    <source>
        <dbReference type="PROSITE-ProRule" id="PRU00221"/>
    </source>
</evidence>
<dbReference type="Gene3D" id="2.130.10.10">
    <property type="entry name" value="YVTN repeat-like/Quinoprotein amine dehydrogenase"/>
    <property type="match status" value="2"/>
</dbReference>
<gene>
    <name evidence="5" type="ORF">POM88_015749</name>
</gene>
<dbReference type="PANTHER" id="PTHR35549">
    <property type="entry name" value="OS04G0584500 PROTEIN"/>
    <property type="match status" value="1"/>
</dbReference>
<dbReference type="SUPFAM" id="SSF48371">
    <property type="entry name" value="ARM repeat"/>
    <property type="match status" value="1"/>
</dbReference>
<name>A0AAD8MW68_9APIA</name>
<reference evidence="5" key="1">
    <citation type="submission" date="2023-02" db="EMBL/GenBank/DDBJ databases">
        <title>Genome of toxic invasive species Heracleum sosnowskyi carries increased number of genes despite the absence of recent whole-genome duplications.</title>
        <authorList>
            <person name="Schelkunov M."/>
            <person name="Shtratnikova V."/>
            <person name="Makarenko M."/>
            <person name="Klepikova A."/>
            <person name="Omelchenko D."/>
            <person name="Novikova G."/>
            <person name="Obukhova E."/>
            <person name="Bogdanov V."/>
            <person name="Penin A."/>
            <person name="Logacheva M."/>
        </authorList>
    </citation>
    <scope>NUCLEOTIDE SEQUENCE</scope>
    <source>
        <strain evidence="5">Hsosn_3</strain>
        <tissue evidence="5">Leaf</tissue>
    </source>
</reference>
<dbReference type="InterPro" id="IPR056512">
    <property type="entry name" value="LIN_N"/>
</dbReference>
<dbReference type="Proteomes" id="UP001237642">
    <property type="component" value="Unassembled WGS sequence"/>
</dbReference>
<dbReference type="InterPro" id="IPR001680">
    <property type="entry name" value="WD40_rpt"/>
</dbReference>
<dbReference type="InterPro" id="IPR015943">
    <property type="entry name" value="WD40/YVTN_repeat-like_dom_sf"/>
</dbReference>
<dbReference type="PROSITE" id="PS50082">
    <property type="entry name" value="WD_REPEATS_2"/>
    <property type="match status" value="1"/>
</dbReference>
<dbReference type="PANTHER" id="PTHR35549:SF2">
    <property type="entry name" value="TRANSDUCIN_WD40 REPEAT-LIKE SUPERFAMILY PROTEIN"/>
    <property type="match status" value="1"/>
</dbReference>
<keyword evidence="6" id="KW-1185">Reference proteome</keyword>
<dbReference type="Pfam" id="PF23654">
    <property type="entry name" value="ARM_LIN_2nd"/>
    <property type="match status" value="1"/>
</dbReference>
<feature type="repeat" description="WD" evidence="1">
    <location>
        <begin position="1083"/>
        <end position="1116"/>
    </location>
</feature>
<evidence type="ECO:0000313" key="5">
    <source>
        <dbReference type="EMBL" id="KAK1387571.1"/>
    </source>
</evidence>